<keyword evidence="3" id="KW-1185">Reference proteome</keyword>
<name>A0ABD5PTS8_9EURY</name>
<reference evidence="2 3" key="1">
    <citation type="journal article" date="2019" name="Int. J. Syst. Evol. Microbiol.">
        <title>The Global Catalogue of Microorganisms (GCM) 10K type strain sequencing project: providing services to taxonomists for standard genome sequencing and annotation.</title>
        <authorList>
            <consortium name="The Broad Institute Genomics Platform"/>
            <consortium name="The Broad Institute Genome Sequencing Center for Infectious Disease"/>
            <person name="Wu L."/>
            <person name="Ma J."/>
        </authorList>
    </citation>
    <scope>NUCLEOTIDE SEQUENCE [LARGE SCALE GENOMIC DNA]</scope>
    <source>
        <strain evidence="2 3">WLHS5</strain>
    </source>
</reference>
<evidence type="ECO:0000313" key="2">
    <source>
        <dbReference type="EMBL" id="MFC4544026.1"/>
    </source>
</evidence>
<dbReference type="RefSeq" id="WP_250141953.1">
    <property type="nucleotide sequence ID" value="NZ_JALIQP010000005.1"/>
</dbReference>
<feature type="compositionally biased region" description="Basic and acidic residues" evidence="1">
    <location>
        <begin position="172"/>
        <end position="195"/>
    </location>
</feature>
<evidence type="ECO:0000256" key="1">
    <source>
        <dbReference type="SAM" id="MobiDB-lite"/>
    </source>
</evidence>
<gene>
    <name evidence="2" type="ORF">ACFO5R_19025</name>
</gene>
<feature type="region of interest" description="Disordered" evidence="1">
    <location>
        <begin position="160"/>
        <end position="195"/>
    </location>
</feature>
<accession>A0ABD5PTS8</accession>
<evidence type="ECO:0000313" key="3">
    <source>
        <dbReference type="Proteomes" id="UP001595898"/>
    </source>
</evidence>
<dbReference type="EMBL" id="JBHSFA010000009">
    <property type="protein sequence ID" value="MFC4544026.1"/>
    <property type="molecule type" value="Genomic_DNA"/>
</dbReference>
<sequence>MGEDEIETPDDITGVNHARTMLGIDREASDDAIDAAFERIAADTGGERYWAGVKAREIARLDSVPDGTVVYTVLRSDPAPADLEALTDATDLLSCAPPPADRRSRNSYERGLRRTLETARDRLDALASTDGYDVSKPNVRSLEVAFHALRQEDLAAGKRWVLGPDDGSGSRTRGDDRNRNRESQRDGDARPRPEDDLVRGWKYSVTSDGATEYYVSPDGETFLRISTSDAPDGPETGCTVVRRESGDVVETHTGRYGELQRLIKRWILEDGSGR</sequence>
<organism evidence="2 3">
    <name type="scientific">Halosolutus amylolyticus</name>
    <dbReference type="NCBI Taxonomy" id="2932267"/>
    <lineage>
        <taxon>Archaea</taxon>
        <taxon>Methanobacteriati</taxon>
        <taxon>Methanobacteriota</taxon>
        <taxon>Stenosarchaea group</taxon>
        <taxon>Halobacteria</taxon>
        <taxon>Halobacteriales</taxon>
        <taxon>Natrialbaceae</taxon>
        <taxon>Halosolutus</taxon>
    </lineage>
</organism>
<dbReference type="Proteomes" id="UP001595898">
    <property type="component" value="Unassembled WGS sequence"/>
</dbReference>
<dbReference type="AlphaFoldDB" id="A0ABD5PTS8"/>
<proteinExistence type="predicted"/>
<protein>
    <submittedName>
        <fullName evidence="2">Uncharacterized protein</fullName>
    </submittedName>
</protein>
<comment type="caution">
    <text evidence="2">The sequence shown here is derived from an EMBL/GenBank/DDBJ whole genome shotgun (WGS) entry which is preliminary data.</text>
</comment>